<dbReference type="Proteomes" id="UP000249467">
    <property type="component" value="Unassembled WGS sequence"/>
</dbReference>
<dbReference type="AlphaFoldDB" id="A0A2W4XWS4"/>
<proteinExistence type="predicted"/>
<name>A0A2W4XWS4_9CYAN</name>
<gene>
    <name evidence="1" type="ORF">DCF19_23150</name>
</gene>
<organism evidence="1 2">
    <name type="scientific">Pseudanabaena frigida</name>
    <dbReference type="NCBI Taxonomy" id="945775"/>
    <lineage>
        <taxon>Bacteria</taxon>
        <taxon>Bacillati</taxon>
        <taxon>Cyanobacteriota</taxon>
        <taxon>Cyanophyceae</taxon>
        <taxon>Pseudanabaenales</taxon>
        <taxon>Pseudanabaenaceae</taxon>
        <taxon>Pseudanabaena</taxon>
    </lineage>
</organism>
<protein>
    <recommendedName>
        <fullName evidence="3">Dodecin domain-containing protein</fullName>
    </recommendedName>
</protein>
<evidence type="ECO:0000313" key="1">
    <source>
        <dbReference type="EMBL" id="PZO35748.1"/>
    </source>
</evidence>
<reference evidence="1 2" key="1">
    <citation type="submission" date="2018-04" db="EMBL/GenBank/DDBJ databases">
        <authorList>
            <person name="Go L.Y."/>
            <person name="Mitchell J.A."/>
        </authorList>
    </citation>
    <scope>NUCLEOTIDE SEQUENCE [LARGE SCALE GENOMIC DNA]</scope>
    <source>
        <strain evidence="1">ULC066bin1</strain>
    </source>
</reference>
<sequence>MTTHFITAEIEIHENQEAIAKTVEQELAKHGEPLRWAIASVENKIDTATNEATQIARVEAVVTRN</sequence>
<comment type="caution">
    <text evidence="1">The sequence shown here is derived from an EMBL/GenBank/DDBJ whole genome shotgun (WGS) entry which is preliminary data.</text>
</comment>
<reference evidence="1 2" key="2">
    <citation type="submission" date="2018-06" db="EMBL/GenBank/DDBJ databases">
        <title>Metagenomic assembly of (sub)arctic Cyanobacteria and their associated microbiome from non-axenic cultures.</title>
        <authorList>
            <person name="Baurain D."/>
        </authorList>
    </citation>
    <scope>NUCLEOTIDE SEQUENCE [LARGE SCALE GENOMIC DNA]</scope>
    <source>
        <strain evidence="1">ULC066bin1</strain>
    </source>
</reference>
<evidence type="ECO:0008006" key="3">
    <source>
        <dbReference type="Google" id="ProtNLM"/>
    </source>
</evidence>
<accession>A0A2W4XWS4</accession>
<dbReference type="EMBL" id="QBML01000051">
    <property type="protein sequence ID" value="PZO35748.1"/>
    <property type="molecule type" value="Genomic_DNA"/>
</dbReference>
<evidence type="ECO:0000313" key="2">
    <source>
        <dbReference type="Proteomes" id="UP000249467"/>
    </source>
</evidence>